<accession>A0A7K0CV35</accession>
<evidence type="ECO:0000313" key="3">
    <source>
        <dbReference type="Proteomes" id="UP000438448"/>
    </source>
</evidence>
<proteinExistence type="predicted"/>
<keyword evidence="1" id="KW-1133">Transmembrane helix</keyword>
<keyword evidence="1" id="KW-0472">Membrane</keyword>
<protein>
    <submittedName>
        <fullName evidence="2">Uncharacterized protein</fullName>
    </submittedName>
</protein>
<reference evidence="2 3" key="1">
    <citation type="submission" date="2019-10" db="EMBL/GenBank/DDBJ databases">
        <title>Nocardia macrotermitis sp. nov. and Nocardia aurantia sp. nov., isolated from the gut of fungus growing-termite Macrotermes natalensis.</title>
        <authorList>
            <person name="Benndorf R."/>
            <person name="Schwitalla J."/>
            <person name="Martin K."/>
            <person name="De Beer W."/>
            <person name="Kaster A.-K."/>
            <person name="Vollmers J."/>
            <person name="Poulsen M."/>
            <person name="Beemelmanns C."/>
        </authorList>
    </citation>
    <scope>NUCLEOTIDE SEQUENCE [LARGE SCALE GENOMIC DNA]</scope>
    <source>
        <strain evidence="2 3">RB20</strain>
    </source>
</reference>
<feature type="transmembrane region" description="Helical" evidence="1">
    <location>
        <begin position="79"/>
        <end position="102"/>
    </location>
</feature>
<keyword evidence="3" id="KW-1185">Reference proteome</keyword>
<comment type="caution">
    <text evidence="2">The sequence shown here is derived from an EMBL/GenBank/DDBJ whole genome shotgun (WGS) entry which is preliminary data.</text>
</comment>
<evidence type="ECO:0000313" key="2">
    <source>
        <dbReference type="EMBL" id="MQY17301.1"/>
    </source>
</evidence>
<gene>
    <name evidence="2" type="ORF">NRB20_03640</name>
</gene>
<organism evidence="2 3">
    <name type="scientific">Nocardia macrotermitis</name>
    <dbReference type="NCBI Taxonomy" id="2585198"/>
    <lineage>
        <taxon>Bacteria</taxon>
        <taxon>Bacillati</taxon>
        <taxon>Actinomycetota</taxon>
        <taxon>Actinomycetes</taxon>
        <taxon>Mycobacteriales</taxon>
        <taxon>Nocardiaceae</taxon>
        <taxon>Nocardia</taxon>
    </lineage>
</organism>
<dbReference type="EMBL" id="WEGK01000001">
    <property type="protein sequence ID" value="MQY17301.1"/>
    <property type="molecule type" value="Genomic_DNA"/>
</dbReference>
<dbReference type="Proteomes" id="UP000438448">
    <property type="component" value="Unassembled WGS sequence"/>
</dbReference>
<keyword evidence="1" id="KW-0812">Transmembrane</keyword>
<evidence type="ECO:0000256" key="1">
    <source>
        <dbReference type="SAM" id="Phobius"/>
    </source>
</evidence>
<dbReference type="AlphaFoldDB" id="A0A7K0CV35"/>
<sequence>MDTPNSLTITGVAMGVSVHSEYSATFGHLSRTVEMMEVSGVQRRVAGEWSVPLGEPQARPDRGAVERDRARILPWCPQGWLLLELPTALLLAVFVGTGWLGYAQHGRPTTDGPLSAVVVPTPVPPTAR</sequence>
<name>A0A7K0CV35_9NOCA</name>